<dbReference type="PANTHER" id="PTHR24096:SF149">
    <property type="entry name" value="AMP-BINDING DOMAIN-CONTAINING PROTEIN-RELATED"/>
    <property type="match status" value="1"/>
</dbReference>
<evidence type="ECO:0000256" key="2">
    <source>
        <dbReference type="ARBA" id="ARBA00022598"/>
    </source>
</evidence>
<dbReference type="STRING" id="1220583.GOACH_04_04980"/>
<dbReference type="GO" id="GO:0016405">
    <property type="term" value="F:CoA-ligase activity"/>
    <property type="evidence" value="ECO:0007669"/>
    <property type="project" value="TreeGrafter"/>
</dbReference>
<dbReference type="RefSeq" id="WP_005172646.1">
    <property type="nucleotide sequence ID" value="NZ_BANR01000004.1"/>
</dbReference>
<keyword evidence="6" id="KW-1185">Reference proteome</keyword>
<feature type="domain" description="AMP-binding enzyme C-terminal" evidence="4">
    <location>
        <begin position="461"/>
        <end position="536"/>
    </location>
</feature>
<reference evidence="5 6" key="1">
    <citation type="submission" date="2012-12" db="EMBL/GenBank/DDBJ databases">
        <title>Whole genome shotgun sequence of Gordonia aichiensis NBRC 108223.</title>
        <authorList>
            <person name="Isaki-Nakamura S."/>
            <person name="Hosoyama A."/>
            <person name="Tsuchikane K."/>
            <person name="Ando Y."/>
            <person name="Baba S."/>
            <person name="Ohji S."/>
            <person name="Hamada M."/>
            <person name="Tamura T."/>
            <person name="Yamazoe A."/>
            <person name="Yamazaki S."/>
            <person name="Fujita N."/>
        </authorList>
    </citation>
    <scope>NUCLEOTIDE SEQUENCE [LARGE SCALE GENOMIC DNA]</scope>
    <source>
        <strain evidence="5 6">NBRC 108223</strain>
    </source>
</reference>
<dbReference type="Gene3D" id="3.30.300.30">
    <property type="match status" value="1"/>
</dbReference>
<proteinExistence type="inferred from homology"/>
<dbReference type="PROSITE" id="PS00455">
    <property type="entry name" value="AMP_BINDING"/>
    <property type="match status" value="1"/>
</dbReference>
<protein>
    <submittedName>
        <fullName evidence="5">Putative 4-coumarate--CoA ligase</fullName>
    </submittedName>
</protein>
<accession>L7KHL6</accession>
<dbReference type="Gene3D" id="3.40.50.12780">
    <property type="entry name" value="N-terminal domain of ligase-like"/>
    <property type="match status" value="1"/>
</dbReference>
<dbReference type="InterPro" id="IPR020845">
    <property type="entry name" value="AMP-binding_CS"/>
</dbReference>
<dbReference type="Pfam" id="PF00501">
    <property type="entry name" value="AMP-binding"/>
    <property type="match status" value="1"/>
</dbReference>
<evidence type="ECO:0000259" key="3">
    <source>
        <dbReference type="Pfam" id="PF00501"/>
    </source>
</evidence>
<dbReference type="Pfam" id="PF13193">
    <property type="entry name" value="AMP-binding_C"/>
    <property type="match status" value="1"/>
</dbReference>
<dbReference type="InterPro" id="IPR042099">
    <property type="entry name" value="ANL_N_sf"/>
</dbReference>
<feature type="domain" description="AMP-dependent synthetase/ligase" evidence="3">
    <location>
        <begin position="19"/>
        <end position="410"/>
    </location>
</feature>
<dbReference type="InterPro" id="IPR045851">
    <property type="entry name" value="AMP-bd_C_sf"/>
</dbReference>
<dbReference type="Proteomes" id="UP000010988">
    <property type="component" value="Unassembled WGS sequence"/>
</dbReference>
<dbReference type="AlphaFoldDB" id="L7KHL6"/>
<evidence type="ECO:0000256" key="1">
    <source>
        <dbReference type="ARBA" id="ARBA00006432"/>
    </source>
</evidence>
<evidence type="ECO:0000259" key="4">
    <source>
        <dbReference type="Pfam" id="PF13193"/>
    </source>
</evidence>
<dbReference type="InterPro" id="IPR000873">
    <property type="entry name" value="AMP-dep_synth/lig_dom"/>
</dbReference>
<evidence type="ECO:0000313" key="5">
    <source>
        <dbReference type="EMBL" id="GAC48099.1"/>
    </source>
</evidence>
<sequence length="556" mass="59129">MTQLHYPEVTLDVLPASMAAMYPGRVAVVDGDRVLGYTELDRRTAAVAAGLRSAGVEERDVIALHLDNSIEFVLAYYGALRAGATVTLVNPAQPPQGLRAQLDDTNAVAVFTSSGRLDVLRDALGDESLLTIVVDGPPDEHTTLDEIETDNVTPGPPELTITSDDVAHLAFTGGTTGVSKGVAVLHRNVIANMTQMIAWRAGHAVREDDAGLVSLEPRCSANRGVVPGDAATIVVSPLFHAHALINMSFLLMCGATQVLAGGRHGVRFDPGRMLELIEIHRATYITGSPTMWAALVAHPDVATRDLGSVAVVSSGAAPIDRVTLDRLATAFPHGSVVEGYGLTEATCLVTSAPLVATEEDGLGGYRFGSVGVPTFDTDVEIRSLTDHTTPVSCGERGGLWVRGPQVTAGYPHHPDITAQQFVDGWLDTGDIAYRDEDGYVYIADRAKDMLIYKGYNVYPRELEEVLVTHPDIASAAVVARDAGPVGQEPVAFVVAEEGHDVDAQSVMTFVAEKVLPYKKIRDVFTVDALPTSAAGKIQKVALRELVSTAKEPSHHA</sequence>
<gene>
    <name evidence="5" type="ORF">GOACH_04_04980</name>
</gene>
<dbReference type="PANTHER" id="PTHR24096">
    <property type="entry name" value="LONG-CHAIN-FATTY-ACID--COA LIGASE"/>
    <property type="match status" value="1"/>
</dbReference>
<comment type="caution">
    <text evidence="5">The sequence shown here is derived from an EMBL/GenBank/DDBJ whole genome shotgun (WGS) entry which is preliminary data.</text>
</comment>
<dbReference type="EMBL" id="BANR01000004">
    <property type="protein sequence ID" value="GAC48099.1"/>
    <property type="molecule type" value="Genomic_DNA"/>
</dbReference>
<name>L7KHL6_9ACTN</name>
<dbReference type="InterPro" id="IPR025110">
    <property type="entry name" value="AMP-bd_C"/>
</dbReference>
<dbReference type="OrthoDB" id="9803968at2"/>
<evidence type="ECO:0000313" key="6">
    <source>
        <dbReference type="Proteomes" id="UP000010988"/>
    </source>
</evidence>
<organism evidence="5 6">
    <name type="scientific">Gordonia aichiensis NBRC 108223</name>
    <dbReference type="NCBI Taxonomy" id="1220583"/>
    <lineage>
        <taxon>Bacteria</taxon>
        <taxon>Bacillati</taxon>
        <taxon>Actinomycetota</taxon>
        <taxon>Actinomycetes</taxon>
        <taxon>Mycobacteriales</taxon>
        <taxon>Gordoniaceae</taxon>
        <taxon>Gordonia</taxon>
    </lineage>
</organism>
<keyword evidence="2 5" id="KW-0436">Ligase</keyword>
<dbReference type="SUPFAM" id="SSF56801">
    <property type="entry name" value="Acetyl-CoA synthetase-like"/>
    <property type="match status" value="1"/>
</dbReference>
<dbReference type="eggNOG" id="COG0318">
    <property type="taxonomic scope" value="Bacteria"/>
</dbReference>
<comment type="similarity">
    <text evidence="1">Belongs to the ATP-dependent AMP-binding enzyme family.</text>
</comment>